<sequence>MNKRKQKKIFLGFSILAFLISSATAIWTIWNAKDNKKFSEYDKLIEELKKEKNLVLSPEHKKKAEDFLNNPRYKNSSKENIEIIKKVINEIKNQNSKEKDKIKDLISKVKLTSKKTKLEKDLLNAKNSNDKQKIMDYAIKLTDIELAIDSNLERIEAKELIKKIKDTNKKKYLENKLVSIKNLNDLDSLISDIERELLKQGVNDYISAKRNALKTKIAASKLDADEKTNLSKLINDSKTISSLFENEVNVNFEIAKSGLKKEIKDKIDRLKDNDFKKSVQNSLNKAKNIKDYYDILNKINEHEFNNKKADAIKSLDDLSDQNKKNDFIRELNNLTFAKPNANDELNRIINEINKLKHRQIDFIIDEVKKLPYPNGMDSIAVKDLTKKLDDIKSDDALSNLEKFNKANEIIGKNLDTYKSKINDAKDKISKLSPESAKKANEQLNQTSLLVADVKLPNHSFDELDESLKDLFNIDKQSAKNKINTIAGAKLNNQEKSKFINLIDDPKVDDWSKILDIIDKVKIAVGKKDLEDQAKVLNYPLGENSNAVKSLIKQINSNGADKIDTIQKVESFRQKLSELSGKINDARKLISKLSKSKQTELNNELNDANDLDKLNLLIKKANDVFKTEQIKALKSELDSIVNNLPYPAIDAPAKKEIKDSYKDINEFEKLNEIKEKITNQINGIEAKINKAKTNINNLPINKQSDLNNLLNSANTDDEFDALDTKIKDAESSFKNENKDFIEKLSDLTKEQKDLLKDQIDKALTADEIQRIKDKAELLNKIEVLKKVITPDDYALANNQEVKKIIDETISNLKKSIDGIEKDKVIDKKNELDALKDKLTELKTEVEKLSNNDVLELEKTRVELAKKLAKATDDEDINNTKLYIQKAKLKKKASELEYPNGKDSVAIRELNNRINDATQDNVKSLEDLVSKLPKNIDEAKKLIAEVNKNANDEDQKRRKHLNDQLSRSIDEDDFTELKENINKAKNQSAEDYKKDLKNRLKEQVERLDYPKPDAKAKEDLKSKIDTLNDQMLETFGQTIDQIANKIAEAKERISKLSEKNKETANDETSKVSEVARFDDLFKKLDELKSNDKSEINKKIDELNELLDDEKTTYKNEVNGADSYSDMLEILEKARNKYLEKLVDKLPYPSNNGRGKNILKANVISANNANDSTFKNQKDALEKVKQAIIKAKERIKNLPYSKDDTPGRRLLNQKLDEATIESEINDLAKDDLKEKIQKYKDLIDKNTDYKIPDSYKSNLKNGRLDHLPNTNENELKKQIYETKRLRSAFPVIERLNNLTIEKINQLKNDIPVWNDNTDNNLTLEKFVEKVNNIDAKILEAVKEDLKAKVESIPYPNGTSKEAQDAKKALKDKIQKLTSKAQTDAEYIKLDNLITKINELKQDALSIVNEAEKVAIEKLIDALDNESKVPNIKLAILKAKAKDKIDAISDLSQTEKTNLKTKITNAQNNAEIDKVVDEAKKIAIFNQRKKLIKTLIDQIPYPKQNPTIVANSIKTLKEQVDALKDDETMILKLENKINDLKAVVHTLVEKAEKINFIKGDSQKPTDALNKIKEKIDGLIEISKGSEIIPDDYDNKISKYKDIINKSFKDNNIKNIFLTKLNKAVPDNYDGSNYKLSNLDVELLAKLKELAIAKIDNMNNLDEIKKKAHKAKINGINSPSDLNAYQVNVIDAIDNFIVEAYKENYKIFIDKLAYPLDAENAAKSLSTKAKLKDKYVSNITKSTNINELEQNLNNFKKKVDDVKEIIASISDTIEQNKIAIKNFNKQFSGFNQEKQLDNLKKLVDNYIKISKKFNEFSPYVGTPSDDLAAANKSLGALKAKLWEELAKIDSKALQDQLVGVINANIELYKNSKMLFSGDILVVTNFLDESLDLLNKKKDKTTVADINAIIAKMQPYKTELDKFWTQNKGDWLRADIRKNKWFTSIPDNIINPVDPDKYRFVTYELLLKKLRTRKTPTEVKRIVDVEVEQYKALFEFRQAYENSNSANIPAKVKDSLKHKILNVSTDATKVQMDQITKYLGQRITTGNNVTSGFYLDAKFLLDSIIQSNVGGKASNQSHYQKLFDVIGDPTPGHNNNDDVTEKIDNFRTQITKFIEKLKEAKNKVTEFKTKYGNDPKVSDFEAKLDKVVVILSTANDQGAQDLINEINNYISQLNTQKDDIKRLIMSLPYSNPSSTDAQKSKSILNKKVDNAKTKQELDDLNSEINALNTKMNEFINSLSSIPYDANKLKTAIETIKRALDKATTIQDVENILPDNWGQRISEYKTIINDSYLDQAPINNLLTRLNQTVPSTLRDNEPFPTGDYKENQLIDEILHEFKQESISTINQLSNLKTRQKTQFDNITKRVNDINPKNYQWNSIESAIMLIKQQTNDAIKLNYDLFIDNNLAYPSKSNLSSLVSETKKRIKMHLTSNVTRKTKADVERKLNELKTKIDMVKTKISKVKNIVQTSNKKDEFERELAQTDDQNIDNLIAKIDKYNHAITLLEQIKNDTDKINLKGNLSSASTLDQINDVIRDINVKISEINNAKLRAQNAINSIPDKYNTHKHSKNLKQEYTKQLMNKDNLSLDVLNKLIADAELEKYRFETQDWIDAKLDKYNNKGLNLYNKLNHNDQTPTRDSVDQIRKEVEAELEHIKKDITDRVRTELFDNATALYRRIDRNDKRHVYAEQSYYEWFKEEIKKQPSEMKVNELEYKFITERYAESVRIRAFLVSFQYNIEHSNEFNANQELRSNILNEIKKYATEYQTNDSRDDKFDGFTIYDFWRTFNLHLRDLEINRKLPANIKTVIRKLFSLSGQVEAPDANITTTQSEISNKVDKSIISKVLQKIKGNSIQNSQYTASEAYMIINVLFVKTISNKSGNTYDKILRLKSDNVFANIISGNGSKGLIQGAELWNSNLQKENS</sequence>
<feature type="coiled-coil region" evidence="1">
    <location>
        <begin position="1030"/>
        <end position="1064"/>
    </location>
</feature>
<feature type="coiled-coil region" evidence="1">
    <location>
        <begin position="2097"/>
        <end position="2124"/>
    </location>
</feature>
<feature type="coiled-coil region" evidence="1">
    <location>
        <begin position="1356"/>
        <end position="1406"/>
    </location>
</feature>
<dbReference type="EMBL" id="CP141046">
    <property type="protein sequence ID" value="WQQ19817.1"/>
    <property type="molecule type" value="Genomic_DNA"/>
</dbReference>
<feature type="domain" description="Protein G-related albumin-binding (GA) module" evidence="2">
    <location>
        <begin position="733"/>
        <end position="779"/>
    </location>
</feature>
<dbReference type="Gene3D" id="1.20.5.420">
    <property type="entry name" value="Immunoglobulin FC, subunit C"/>
    <property type="match status" value="3"/>
</dbReference>
<feature type="coiled-coil region" evidence="1">
    <location>
        <begin position="31"/>
        <end position="128"/>
    </location>
</feature>
<feature type="coiled-coil region" evidence="1">
    <location>
        <begin position="1733"/>
        <end position="1760"/>
    </location>
</feature>
<evidence type="ECO:0000256" key="1">
    <source>
        <dbReference type="SAM" id="Coils"/>
    </source>
</evidence>
<feature type="domain" description="Protein G-related albumin-binding (GA) module" evidence="2">
    <location>
        <begin position="474"/>
        <end position="503"/>
    </location>
</feature>
<keyword evidence="1" id="KW-0175">Coiled coil</keyword>
<reference evidence="3 4" key="1">
    <citation type="submission" date="2023-12" db="EMBL/GenBank/DDBJ databases">
        <title>Hybrid Genome Assemblies of Mycoplasma cynos and Mycoplasma felis isolated from Dogs and Cats with Infectious Respiratory Disease.</title>
        <authorList>
            <person name="Framst I."/>
            <person name="Cai H."/>
            <person name="Ramesh P."/>
            <person name="Maboni G."/>
        </authorList>
    </citation>
    <scope>NUCLEOTIDE SEQUENCE [LARGE SCALE GENOMIC DNA]</scope>
    <source>
        <strain evidence="3 4">30510</strain>
    </source>
</reference>
<proteinExistence type="predicted"/>
<feature type="coiled-coil region" evidence="1">
    <location>
        <begin position="2431"/>
        <end position="2500"/>
    </location>
</feature>
<dbReference type="Pfam" id="PF01468">
    <property type="entry name" value="GA"/>
    <property type="match status" value="4"/>
</dbReference>
<feature type="coiled-coil region" evidence="1">
    <location>
        <begin position="666"/>
        <end position="693"/>
    </location>
</feature>
<dbReference type="SUPFAM" id="SSF58100">
    <property type="entry name" value="Bacterial hemolysins"/>
    <property type="match status" value="1"/>
</dbReference>
<feature type="coiled-coil region" evidence="1">
    <location>
        <begin position="2197"/>
        <end position="2231"/>
    </location>
</feature>
<dbReference type="InterPro" id="IPR002988">
    <property type="entry name" value="GA_module"/>
</dbReference>
<dbReference type="PANTHER" id="PTHR23159:SF31">
    <property type="entry name" value="CENTROSOME-ASSOCIATED PROTEIN CEP250 ISOFORM X1"/>
    <property type="match status" value="1"/>
</dbReference>
<evidence type="ECO:0000313" key="3">
    <source>
        <dbReference type="EMBL" id="WQQ19817.1"/>
    </source>
</evidence>
<evidence type="ECO:0000259" key="2">
    <source>
        <dbReference type="Pfam" id="PF01468"/>
    </source>
</evidence>
<accession>A0ABD8AIG0</accession>
<name>A0ABD8AIG0_9BACT</name>
<feature type="domain" description="Protein G-related albumin-binding (GA) module" evidence="2">
    <location>
        <begin position="1429"/>
        <end position="1477"/>
    </location>
</feature>
<dbReference type="RefSeq" id="WP_322936084.1">
    <property type="nucleotide sequence ID" value="NZ_CP141046.1"/>
</dbReference>
<feature type="coiled-coil region" evidence="1">
    <location>
        <begin position="905"/>
        <end position="1004"/>
    </location>
</feature>
<feature type="domain" description="Protein G-related albumin-binding (GA) module" evidence="2">
    <location>
        <begin position="1088"/>
        <end position="1132"/>
    </location>
</feature>
<evidence type="ECO:0000313" key="4">
    <source>
        <dbReference type="Proteomes" id="UP001327314"/>
    </source>
</evidence>
<gene>
    <name evidence="3" type="ORF">RRG46_03130</name>
</gene>
<organism evidence="3 4">
    <name type="scientific">Mycoplasmopsis cynos</name>
    <dbReference type="NCBI Taxonomy" id="171284"/>
    <lineage>
        <taxon>Bacteria</taxon>
        <taxon>Bacillati</taxon>
        <taxon>Mycoplasmatota</taxon>
        <taxon>Mycoplasmoidales</taxon>
        <taxon>Metamycoplasmataceae</taxon>
        <taxon>Mycoplasmopsis</taxon>
    </lineage>
</organism>
<dbReference type="PANTHER" id="PTHR23159">
    <property type="entry name" value="CENTROSOMAL PROTEIN 2"/>
    <property type="match status" value="1"/>
</dbReference>
<feature type="coiled-coil region" evidence="1">
    <location>
        <begin position="1519"/>
        <end position="1546"/>
    </location>
</feature>
<feature type="coiled-coil region" evidence="1">
    <location>
        <begin position="1090"/>
        <end position="1138"/>
    </location>
</feature>
<feature type="coiled-coil region" evidence="1">
    <location>
        <begin position="823"/>
        <end position="872"/>
    </location>
</feature>
<protein>
    <recommendedName>
        <fullName evidence="2">Protein G-related albumin-binding (GA) module domain-containing protein</fullName>
    </recommendedName>
</protein>
<dbReference type="Proteomes" id="UP001327314">
    <property type="component" value="Chromosome"/>
</dbReference>